<proteinExistence type="predicted"/>
<organism evidence="1 2">
    <name type="scientific">Klebsiella variicola</name>
    <dbReference type="NCBI Taxonomy" id="244366"/>
    <lineage>
        <taxon>Bacteria</taxon>
        <taxon>Pseudomonadati</taxon>
        <taxon>Pseudomonadota</taxon>
        <taxon>Gammaproteobacteria</taxon>
        <taxon>Enterobacterales</taxon>
        <taxon>Enterobacteriaceae</taxon>
        <taxon>Klebsiella/Raoultella group</taxon>
        <taxon>Klebsiella</taxon>
        <taxon>Klebsiella pneumoniae complex</taxon>
    </lineage>
</organism>
<reference evidence="1" key="1">
    <citation type="submission" date="2022-05" db="EMBL/GenBank/DDBJ databases">
        <authorList>
            <person name="Alioto T."/>
            <person name="Alioto T."/>
            <person name="Gomez Garrido J."/>
        </authorList>
    </citation>
    <scope>NUCLEOTIDE SEQUENCE</scope>
    <source>
        <strain evidence="1">0</strain>
        <plasmid evidence="1">P1</plasmid>
    </source>
</reference>
<sequence length="29" mass="3526">MLLSNSRFLLIFIDMLEKSSIIFMKYQPF</sequence>
<dbReference type="AlphaFoldDB" id="A0A9P0VE70"/>
<evidence type="ECO:0000313" key="1">
    <source>
        <dbReference type="EMBL" id="CAH6245755.1"/>
    </source>
</evidence>
<gene>
    <name evidence="1" type="ORF">AN2335V1_4790</name>
</gene>
<evidence type="ECO:0000313" key="2">
    <source>
        <dbReference type="Proteomes" id="UP000789617"/>
    </source>
</evidence>
<protein>
    <submittedName>
        <fullName evidence="1">Uncharacterized protein</fullName>
    </submittedName>
</protein>
<keyword evidence="1" id="KW-0614">Plasmid</keyword>
<accession>A0A9P0VE70</accession>
<geneLocation type="plasmid" evidence="1 2">
    <name>P1</name>
</geneLocation>
<dbReference type="EMBL" id="OW969750">
    <property type="protein sequence ID" value="CAH6245755.1"/>
    <property type="molecule type" value="Genomic_DNA"/>
</dbReference>
<dbReference type="Proteomes" id="UP000789617">
    <property type="component" value="Plasmid P1"/>
</dbReference>
<name>A0A9P0VE70_KLEVA</name>
<keyword evidence="2" id="KW-1185">Reference proteome</keyword>